<evidence type="ECO:0000313" key="9">
    <source>
        <dbReference type="EMBL" id="QHI71254.1"/>
    </source>
</evidence>
<keyword evidence="4" id="KW-0804">Transcription</keyword>
<dbReference type="PANTHER" id="PTHR43280">
    <property type="entry name" value="ARAC-FAMILY TRANSCRIPTIONAL REGULATOR"/>
    <property type="match status" value="1"/>
</dbReference>
<feature type="domain" description="HTH araC/xylS-type" evidence="7">
    <location>
        <begin position="247"/>
        <end position="345"/>
    </location>
</feature>
<dbReference type="EMBL" id="CP047591">
    <property type="protein sequence ID" value="QHI71254.1"/>
    <property type="molecule type" value="Genomic_DNA"/>
</dbReference>
<evidence type="ECO:0000256" key="1">
    <source>
        <dbReference type="ARBA" id="ARBA00018672"/>
    </source>
</evidence>
<dbReference type="SUPFAM" id="SSF46689">
    <property type="entry name" value="Homeodomain-like"/>
    <property type="match status" value="2"/>
</dbReference>
<keyword evidence="2" id="KW-0805">Transcription regulation</keyword>
<evidence type="ECO:0000313" key="10">
    <source>
        <dbReference type="Proteomes" id="UP000463883"/>
    </source>
</evidence>
<dbReference type="AlphaFoldDB" id="A0A6P1MF78"/>
<dbReference type="PANTHER" id="PTHR43280:SF2">
    <property type="entry name" value="HTH-TYPE TRANSCRIPTIONAL REGULATOR EXSA"/>
    <property type="match status" value="1"/>
</dbReference>
<name>A0A6P1MF78_9FIRM</name>
<evidence type="ECO:0000256" key="4">
    <source>
        <dbReference type="ARBA" id="ARBA00023163"/>
    </source>
</evidence>
<dbReference type="PRINTS" id="PR00032">
    <property type="entry name" value="HTHARAC"/>
</dbReference>
<dbReference type="InterPro" id="IPR018060">
    <property type="entry name" value="HTH_AraC"/>
</dbReference>
<dbReference type="GO" id="GO:0000160">
    <property type="term" value="P:phosphorelay signal transduction system"/>
    <property type="evidence" value="ECO:0007669"/>
    <property type="project" value="InterPro"/>
</dbReference>
<dbReference type="InterPro" id="IPR001789">
    <property type="entry name" value="Sig_transdc_resp-reg_receiver"/>
</dbReference>
<evidence type="ECO:0000259" key="7">
    <source>
        <dbReference type="PROSITE" id="PS01124"/>
    </source>
</evidence>
<accession>A0A6P1MF78</accession>
<reference evidence="9 10" key="1">
    <citation type="submission" date="2020-01" db="EMBL/GenBank/DDBJ databases">
        <title>Genomic analysis of Aminipila sp. CBA3637.</title>
        <authorList>
            <person name="Kim Y.B."/>
            <person name="Roh S.W."/>
        </authorList>
    </citation>
    <scope>NUCLEOTIDE SEQUENCE [LARGE SCALE GENOMIC DNA]</scope>
    <source>
        <strain evidence="9 10">CBA3637</strain>
    </source>
</reference>
<dbReference type="InterPro" id="IPR020449">
    <property type="entry name" value="Tscrpt_reg_AraC-type_HTH"/>
</dbReference>
<keyword evidence="3" id="KW-0238">DNA-binding</keyword>
<dbReference type="KEGG" id="amic:Ami3637_01555"/>
<dbReference type="SMART" id="SM00448">
    <property type="entry name" value="REC"/>
    <property type="match status" value="1"/>
</dbReference>
<dbReference type="SMART" id="SM00342">
    <property type="entry name" value="HTH_ARAC"/>
    <property type="match status" value="1"/>
</dbReference>
<evidence type="ECO:0000256" key="5">
    <source>
        <dbReference type="ARBA" id="ARBA00024867"/>
    </source>
</evidence>
<evidence type="ECO:0000256" key="3">
    <source>
        <dbReference type="ARBA" id="ARBA00023125"/>
    </source>
</evidence>
<dbReference type="Proteomes" id="UP000463883">
    <property type="component" value="Chromosome"/>
</dbReference>
<evidence type="ECO:0000256" key="6">
    <source>
        <dbReference type="PROSITE-ProRule" id="PRU00169"/>
    </source>
</evidence>
<protein>
    <recommendedName>
        <fullName evidence="1">Stage 0 sporulation protein A homolog</fullName>
    </recommendedName>
</protein>
<dbReference type="InterPro" id="IPR011006">
    <property type="entry name" value="CheY-like_superfamily"/>
</dbReference>
<dbReference type="Pfam" id="PF12833">
    <property type="entry name" value="HTH_18"/>
    <property type="match status" value="1"/>
</dbReference>
<feature type="domain" description="Response regulatory" evidence="8">
    <location>
        <begin position="3"/>
        <end position="120"/>
    </location>
</feature>
<keyword evidence="10" id="KW-1185">Reference proteome</keyword>
<evidence type="ECO:0000259" key="8">
    <source>
        <dbReference type="PROSITE" id="PS50110"/>
    </source>
</evidence>
<comment type="function">
    <text evidence="5">May play the central regulatory role in sporulation. It may be an element of the effector pathway responsible for the activation of sporulation genes in response to nutritional stress. Spo0A may act in concert with spo0H (a sigma factor) to control the expression of some genes that are critical to the sporulation process.</text>
</comment>
<dbReference type="PROSITE" id="PS50110">
    <property type="entry name" value="RESPONSE_REGULATORY"/>
    <property type="match status" value="1"/>
</dbReference>
<dbReference type="SUPFAM" id="SSF52172">
    <property type="entry name" value="CheY-like"/>
    <property type="match status" value="1"/>
</dbReference>
<proteinExistence type="predicted"/>
<dbReference type="Gene3D" id="3.40.50.2300">
    <property type="match status" value="1"/>
</dbReference>
<gene>
    <name evidence="9" type="ORF">Ami3637_01555</name>
</gene>
<evidence type="ECO:0000256" key="2">
    <source>
        <dbReference type="ARBA" id="ARBA00023015"/>
    </source>
</evidence>
<dbReference type="GO" id="GO:0043565">
    <property type="term" value="F:sequence-specific DNA binding"/>
    <property type="evidence" value="ECO:0007669"/>
    <property type="project" value="InterPro"/>
</dbReference>
<dbReference type="GO" id="GO:0003700">
    <property type="term" value="F:DNA-binding transcription factor activity"/>
    <property type="evidence" value="ECO:0007669"/>
    <property type="project" value="InterPro"/>
</dbReference>
<dbReference type="PROSITE" id="PS01124">
    <property type="entry name" value="HTH_ARAC_FAMILY_2"/>
    <property type="match status" value="1"/>
</dbReference>
<organism evidence="9 10">
    <name type="scientific">Aminipila terrae</name>
    <dbReference type="NCBI Taxonomy" id="2697030"/>
    <lineage>
        <taxon>Bacteria</taxon>
        <taxon>Bacillati</taxon>
        <taxon>Bacillota</taxon>
        <taxon>Clostridia</taxon>
        <taxon>Peptostreptococcales</taxon>
        <taxon>Anaerovoracaceae</taxon>
        <taxon>Aminipila</taxon>
    </lineage>
</organism>
<comment type="caution">
    <text evidence="6">Lacks conserved residue(s) required for the propagation of feature annotation.</text>
</comment>
<dbReference type="RefSeq" id="WP_162361029.1">
    <property type="nucleotide sequence ID" value="NZ_CP047591.1"/>
</dbReference>
<dbReference type="InterPro" id="IPR009057">
    <property type="entry name" value="Homeodomain-like_sf"/>
</dbReference>
<dbReference type="Pfam" id="PF00072">
    <property type="entry name" value="Response_reg"/>
    <property type="match status" value="1"/>
</dbReference>
<sequence>MCKVLVVDNDRIERHVTREVLNRNFDSIDYVYEADNNDEAFSMLCESKIDLIISNMAYSGIKLMKMVNFAKHKNPKTGIILTTAKSEREVAHTVLKLKADGYLLKPFSPDLLLSAARPYIIKRDIEIDEEKHTRTDEAIKQLKAGIRAHLYKKCIDVAKIYLDVVYDEENDINERCDMVVGYLQGITDIAVEYKLGITEMLNTVTREVKLKFDKYGLRYNTYLLITDVITQLFDELDQDYYYTDDVIKVLNFIDRNIKGGITLEEAAEYINMSSCYFSKLFKKATKRNFITYVTDSRIELAKEMLRYTTMPIINIAYELSYNETNYFSKAFKKKVGVTPTEYREQFL</sequence>
<dbReference type="Gene3D" id="1.10.10.60">
    <property type="entry name" value="Homeodomain-like"/>
    <property type="match status" value="2"/>
</dbReference>